<gene>
    <name evidence="2" type="ORF">SAMN04488002_0199</name>
</gene>
<dbReference type="Pfam" id="PF01844">
    <property type="entry name" value="HNH"/>
    <property type="match status" value="1"/>
</dbReference>
<evidence type="ECO:0000313" key="3">
    <source>
        <dbReference type="Proteomes" id="UP000199658"/>
    </source>
</evidence>
<name>A0A1I6FS37_9RHOB</name>
<keyword evidence="2" id="KW-0540">Nuclease</keyword>
<keyword evidence="2" id="KW-0255">Endonuclease</keyword>
<accession>A0A1I6FS37</accession>
<dbReference type="EMBL" id="FOYO01000001">
    <property type="protein sequence ID" value="SFR32772.1"/>
    <property type="molecule type" value="Genomic_DNA"/>
</dbReference>
<dbReference type="GO" id="GO:0003676">
    <property type="term" value="F:nucleic acid binding"/>
    <property type="evidence" value="ECO:0007669"/>
    <property type="project" value="InterPro"/>
</dbReference>
<dbReference type="CDD" id="cd00085">
    <property type="entry name" value="HNHc"/>
    <property type="match status" value="1"/>
</dbReference>
<dbReference type="AlphaFoldDB" id="A0A1I6FS37"/>
<proteinExistence type="predicted"/>
<dbReference type="Proteomes" id="UP000199658">
    <property type="component" value="Unassembled WGS sequence"/>
</dbReference>
<dbReference type="InterPro" id="IPR003615">
    <property type="entry name" value="HNH_nuc"/>
</dbReference>
<organism evidence="2 3">
    <name type="scientific">Litoreibacter janthinus</name>
    <dbReference type="NCBI Taxonomy" id="670154"/>
    <lineage>
        <taxon>Bacteria</taxon>
        <taxon>Pseudomonadati</taxon>
        <taxon>Pseudomonadota</taxon>
        <taxon>Alphaproteobacteria</taxon>
        <taxon>Rhodobacterales</taxon>
        <taxon>Roseobacteraceae</taxon>
        <taxon>Litoreibacter</taxon>
    </lineage>
</organism>
<reference evidence="3" key="1">
    <citation type="submission" date="2016-10" db="EMBL/GenBank/DDBJ databases">
        <authorList>
            <person name="Varghese N."/>
            <person name="Submissions S."/>
        </authorList>
    </citation>
    <scope>NUCLEOTIDE SEQUENCE [LARGE SCALE GENOMIC DNA]</scope>
    <source>
        <strain evidence="3">DSM 26921</strain>
    </source>
</reference>
<keyword evidence="3" id="KW-1185">Reference proteome</keyword>
<dbReference type="Gene3D" id="1.10.30.50">
    <property type="match status" value="1"/>
</dbReference>
<dbReference type="SMART" id="SM00507">
    <property type="entry name" value="HNHc"/>
    <property type="match status" value="1"/>
</dbReference>
<evidence type="ECO:0000313" key="2">
    <source>
        <dbReference type="EMBL" id="SFR32772.1"/>
    </source>
</evidence>
<sequence>MEAGDQGYDAVDRGFLNYCNRKGIRPSQHHRQRRYWVLRPVLPEKPTADPKELSDRVQRALQRIRTKKSTPPKGQGRVSKISTSSERYVRDPEVIAWVLAEAAGVCENCGNPAPFKRPNGEPFLEVHHLRPLGEGGRDTTENAAACCPNCHRRLHYDEVKDGLRLALIASVKRLKDFPTDG</sequence>
<protein>
    <submittedName>
        <fullName evidence="2">HNH endonuclease</fullName>
    </submittedName>
</protein>
<evidence type="ECO:0000259" key="1">
    <source>
        <dbReference type="SMART" id="SM00507"/>
    </source>
</evidence>
<keyword evidence="2" id="KW-0378">Hydrolase</keyword>
<dbReference type="GO" id="GO:0004519">
    <property type="term" value="F:endonuclease activity"/>
    <property type="evidence" value="ECO:0007669"/>
    <property type="project" value="UniProtKB-KW"/>
</dbReference>
<dbReference type="GO" id="GO:0008270">
    <property type="term" value="F:zinc ion binding"/>
    <property type="evidence" value="ECO:0007669"/>
    <property type="project" value="InterPro"/>
</dbReference>
<feature type="domain" description="HNH nuclease" evidence="1">
    <location>
        <begin position="95"/>
        <end position="152"/>
    </location>
</feature>
<dbReference type="InterPro" id="IPR002711">
    <property type="entry name" value="HNH"/>
</dbReference>